<keyword evidence="2" id="KW-0238">DNA-binding</keyword>
<dbReference type="PANTHER" id="PTHR44688">
    <property type="entry name" value="DNA-BINDING TRANSCRIPTIONAL ACTIVATOR DEVR_DOSR"/>
    <property type="match status" value="1"/>
</dbReference>
<evidence type="ECO:0000256" key="3">
    <source>
        <dbReference type="ARBA" id="ARBA00023163"/>
    </source>
</evidence>
<dbReference type="InterPro" id="IPR000792">
    <property type="entry name" value="Tscrpt_reg_LuxR_C"/>
</dbReference>
<dbReference type="Pfam" id="PF00196">
    <property type="entry name" value="GerE"/>
    <property type="match status" value="1"/>
</dbReference>
<dbReference type="InterPro" id="IPR036388">
    <property type="entry name" value="WH-like_DNA-bd_sf"/>
</dbReference>
<dbReference type="CDD" id="cd06170">
    <property type="entry name" value="LuxR_C_like"/>
    <property type="match status" value="1"/>
</dbReference>
<evidence type="ECO:0000313" key="6">
    <source>
        <dbReference type="EMBL" id="MBE9464067.1"/>
    </source>
</evidence>
<protein>
    <submittedName>
        <fullName evidence="6">Uncharacterized protein</fullName>
    </submittedName>
</protein>
<gene>
    <name evidence="6" type="ORF">IEE83_19455</name>
</gene>
<dbReference type="PROSITE" id="PS50112">
    <property type="entry name" value="PAS"/>
    <property type="match status" value="1"/>
</dbReference>
<feature type="domain" description="HTH luxR-type" evidence="4">
    <location>
        <begin position="200"/>
        <end position="265"/>
    </location>
</feature>
<dbReference type="RefSeq" id="WP_194122148.1">
    <property type="nucleotide sequence ID" value="NZ_JACYGY010000001.1"/>
</dbReference>
<dbReference type="InterPro" id="IPR035965">
    <property type="entry name" value="PAS-like_dom_sf"/>
</dbReference>
<keyword evidence="3" id="KW-0804">Transcription</keyword>
<dbReference type="InterPro" id="IPR000014">
    <property type="entry name" value="PAS"/>
</dbReference>
<keyword evidence="1" id="KW-0805">Transcription regulation</keyword>
<evidence type="ECO:0000256" key="2">
    <source>
        <dbReference type="ARBA" id="ARBA00023125"/>
    </source>
</evidence>
<evidence type="ECO:0000259" key="4">
    <source>
        <dbReference type="PROSITE" id="PS50043"/>
    </source>
</evidence>
<dbReference type="Gene3D" id="3.30.450.20">
    <property type="entry name" value="PAS domain"/>
    <property type="match status" value="1"/>
</dbReference>
<dbReference type="SUPFAM" id="SSF46894">
    <property type="entry name" value="C-terminal effector domain of the bipartite response regulators"/>
    <property type="match status" value="1"/>
</dbReference>
<organism evidence="6 7">
    <name type="scientific">Dyadobacter subterraneus</name>
    <dbReference type="NCBI Taxonomy" id="2773304"/>
    <lineage>
        <taxon>Bacteria</taxon>
        <taxon>Pseudomonadati</taxon>
        <taxon>Bacteroidota</taxon>
        <taxon>Cytophagia</taxon>
        <taxon>Cytophagales</taxon>
        <taxon>Spirosomataceae</taxon>
        <taxon>Dyadobacter</taxon>
    </lineage>
</organism>
<dbReference type="InterPro" id="IPR016032">
    <property type="entry name" value="Sig_transdc_resp-reg_C-effctor"/>
</dbReference>
<keyword evidence="7" id="KW-1185">Reference proteome</keyword>
<evidence type="ECO:0000256" key="1">
    <source>
        <dbReference type="ARBA" id="ARBA00023015"/>
    </source>
</evidence>
<feature type="domain" description="PAS" evidence="5">
    <location>
        <begin position="70"/>
        <end position="97"/>
    </location>
</feature>
<dbReference type="PRINTS" id="PR00038">
    <property type="entry name" value="HTHLUXR"/>
</dbReference>
<comment type="caution">
    <text evidence="6">The sequence shown here is derived from an EMBL/GenBank/DDBJ whole genome shotgun (WGS) entry which is preliminary data.</text>
</comment>
<dbReference type="PANTHER" id="PTHR44688:SF16">
    <property type="entry name" value="DNA-BINDING TRANSCRIPTIONAL ACTIVATOR DEVR_DOSR"/>
    <property type="match status" value="1"/>
</dbReference>
<dbReference type="EMBL" id="JACYGY010000001">
    <property type="protein sequence ID" value="MBE9464067.1"/>
    <property type="molecule type" value="Genomic_DNA"/>
</dbReference>
<reference evidence="7" key="1">
    <citation type="submission" date="2023-07" db="EMBL/GenBank/DDBJ databases">
        <title>Dyadobacter sp. nov 'subterranea' isolated from contaminted grondwater.</title>
        <authorList>
            <person name="Szabo I."/>
            <person name="Al-Omari J."/>
            <person name="Szerdahelyi S.G."/>
            <person name="Rado J."/>
        </authorList>
    </citation>
    <scope>NUCLEOTIDE SEQUENCE [LARGE SCALE GENOMIC DNA]</scope>
    <source>
        <strain evidence="7">UP-52</strain>
    </source>
</reference>
<name>A0ABR9WEZ0_9BACT</name>
<accession>A0ABR9WEZ0</accession>
<evidence type="ECO:0000313" key="7">
    <source>
        <dbReference type="Proteomes" id="UP000634134"/>
    </source>
</evidence>
<dbReference type="SMART" id="SM00421">
    <property type="entry name" value="HTH_LUXR"/>
    <property type="match status" value="1"/>
</dbReference>
<sequence length="269" mass="30892">MKPLSLRNEIIGAYKKLKNFYDQLPRDPDLDLYLNQFSFGEVIEKIYAVGPYCWFISDMRKAVFVKTGGALKQMTGYSEDEMLGKSFINAARFTSPEFLYTIVQAAEYFWGYFYMQPPENRLHVKSSYTYKFIRKDGSTFHALQQSSTIFLDKQGNGVYQFDLITDITHLDPIPQLRFFILDTADSNHMKNIPIQPGINRNPALLPITAAEKRVLELIAQGKSIKMIADLLKISENTVKHHRTNMFAKCDVKNMAELTAKAVGEGWFLK</sequence>
<evidence type="ECO:0000259" key="5">
    <source>
        <dbReference type="PROSITE" id="PS50112"/>
    </source>
</evidence>
<dbReference type="SUPFAM" id="SSF55785">
    <property type="entry name" value="PYP-like sensor domain (PAS domain)"/>
    <property type="match status" value="1"/>
</dbReference>
<dbReference type="PROSITE" id="PS50043">
    <property type="entry name" value="HTH_LUXR_2"/>
    <property type="match status" value="1"/>
</dbReference>
<proteinExistence type="predicted"/>
<dbReference type="Proteomes" id="UP000634134">
    <property type="component" value="Unassembled WGS sequence"/>
</dbReference>
<dbReference type="Gene3D" id="1.10.10.10">
    <property type="entry name" value="Winged helix-like DNA-binding domain superfamily/Winged helix DNA-binding domain"/>
    <property type="match status" value="1"/>
</dbReference>